<organism evidence="4 5">
    <name type="scientific">Sutcliffiella cohnii</name>
    <dbReference type="NCBI Taxonomy" id="33932"/>
    <lineage>
        <taxon>Bacteria</taxon>
        <taxon>Bacillati</taxon>
        <taxon>Bacillota</taxon>
        <taxon>Bacilli</taxon>
        <taxon>Bacillales</taxon>
        <taxon>Bacillaceae</taxon>
        <taxon>Sutcliffiella</taxon>
    </lineage>
</organism>
<dbReference type="Pfam" id="PF00583">
    <property type="entry name" value="Acetyltransf_1"/>
    <property type="match status" value="2"/>
</dbReference>
<keyword evidence="2" id="KW-0012">Acyltransferase</keyword>
<dbReference type="SUPFAM" id="SSF55729">
    <property type="entry name" value="Acyl-CoA N-acyltransferases (Nat)"/>
    <property type="match status" value="1"/>
</dbReference>
<sequence length="292" mass="32994">MTIHYESMKSLSEDQYNEVVRLLKNCEEHDKLEIASSINVSMISKADEPHLFFILAYDRAELVGFVGLYTFVDVTKVEIAGMVSPAYRRKGIFSTLLEKALTVCAERKVDEILFVCPEKSLEAKGLMKKLGAVYSFSEYTMEYDEGRNNKYNLESILLEKATSSDVPTITQLLLDGFGFGGDPKQVEPLLTRNITQEGYEVYIVKNDEKVFATLTISNEGASMYISAFTVSFEERGKGYGKKILQAAVELIRKNDRLKPIRLDVDVSNENALSLYEGVGFRTISGYDYYLNM</sequence>
<dbReference type="EMBL" id="CP018866">
    <property type="protein sequence ID" value="AST90680.1"/>
    <property type="molecule type" value="Genomic_DNA"/>
</dbReference>
<keyword evidence="1" id="KW-0808">Transferase</keyword>
<dbReference type="KEGG" id="bcoh:BC6307_04970"/>
<dbReference type="Gene3D" id="3.40.630.30">
    <property type="match status" value="2"/>
</dbReference>
<dbReference type="InterPro" id="IPR016181">
    <property type="entry name" value="Acyl_CoA_acyltransferase"/>
</dbReference>
<protein>
    <recommendedName>
        <fullName evidence="3">N-acetyltransferase domain-containing protein</fullName>
    </recommendedName>
</protein>
<feature type="domain" description="N-acetyltransferase" evidence="3">
    <location>
        <begin position="6"/>
        <end position="150"/>
    </location>
</feature>
<dbReference type="CDD" id="cd04301">
    <property type="entry name" value="NAT_SF"/>
    <property type="match status" value="2"/>
</dbReference>
<evidence type="ECO:0000256" key="2">
    <source>
        <dbReference type="ARBA" id="ARBA00023315"/>
    </source>
</evidence>
<feature type="domain" description="N-acetyltransferase" evidence="3">
    <location>
        <begin position="156"/>
        <end position="292"/>
    </location>
</feature>
<name>A0A223KME7_9BACI</name>
<dbReference type="InterPro" id="IPR050680">
    <property type="entry name" value="YpeA/RimI_acetyltransf"/>
</dbReference>
<keyword evidence="5" id="KW-1185">Reference proteome</keyword>
<dbReference type="Proteomes" id="UP000215224">
    <property type="component" value="Chromosome"/>
</dbReference>
<evidence type="ECO:0000256" key="1">
    <source>
        <dbReference type="ARBA" id="ARBA00022679"/>
    </source>
</evidence>
<dbReference type="STRING" id="1314751.GCA_001591425_01688"/>
<reference evidence="4 5" key="1">
    <citation type="submission" date="2016-12" db="EMBL/GenBank/DDBJ databases">
        <title>The whole genome sequencing and assembly of Bacillus cohnii DSM 6307T strain.</title>
        <authorList>
            <person name="Lee Y.-J."/>
            <person name="Yi H."/>
            <person name="Bahn Y.-S."/>
            <person name="Kim J.F."/>
            <person name="Lee D.-W."/>
        </authorList>
    </citation>
    <scope>NUCLEOTIDE SEQUENCE [LARGE SCALE GENOMIC DNA]</scope>
    <source>
        <strain evidence="4 5">DSM 6307</strain>
    </source>
</reference>
<dbReference type="InterPro" id="IPR000182">
    <property type="entry name" value="GNAT_dom"/>
</dbReference>
<evidence type="ECO:0000259" key="3">
    <source>
        <dbReference type="PROSITE" id="PS51186"/>
    </source>
</evidence>
<dbReference type="RefSeq" id="WP_066414638.1">
    <property type="nucleotide sequence ID" value="NZ_CP018866.1"/>
</dbReference>
<gene>
    <name evidence="4" type="ORF">BC6307_04970</name>
</gene>
<dbReference type="PANTHER" id="PTHR43420">
    <property type="entry name" value="ACETYLTRANSFERASE"/>
    <property type="match status" value="1"/>
</dbReference>
<dbReference type="GO" id="GO:0016747">
    <property type="term" value="F:acyltransferase activity, transferring groups other than amino-acyl groups"/>
    <property type="evidence" value="ECO:0007669"/>
    <property type="project" value="InterPro"/>
</dbReference>
<evidence type="ECO:0000313" key="4">
    <source>
        <dbReference type="EMBL" id="AST90680.1"/>
    </source>
</evidence>
<proteinExistence type="predicted"/>
<dbReference type="AlphaFoldDB" id="A0A223KME7"/>
<dbReference type="PROSITE" id="PS51186">
    <property type="entry name" value="GNAT"/>
    <property type="match status" value="2"/>
</dbReference>
<accession>A0A223KME7</accession>
<evidence type="ECO:0000313" key="5">
    <source>
        <dbReference type="Proteomes" id="UP000215224"/>
    </source>
</evidence>